<organism evidence="3 4">
    <name type="scientific">Apophysomyces ossiformis</name>
    <dbReference type="NCBI Taxonomy" id="679940"/>
    <lineage>
        <taxon>Eukaryota</taxon>
        <taxon>Fungi</taxon>
        <taxon>Fungi incertae sedis</taxon>
        <taxon>Mucoromycota</taxon>
        <taxon>Mucoromycotina</taxon>
        <taxon>Mucoromycetes</taxon>
        <taxon>Mucorales</taxon>
        <taxon>Mucorineae</taxon>
        <taxon>Mucoraceae</taxon>
        <taxon>Apophysomyces</taxon>
    </lineage>
</organism>
<dbReference type="GO" id="GO:0005829">
    <property type="term" value="C:cytosol"/>
    <property type="evidence" value="ECO:0007669"/>
    <property type="project" value="TreeGrafter"/>
</dbReference>
<dbReference type="AlphaFoldDB" id="A0A8H7EVF2"/>
<evidence type="ECO:0000259" key="2">
    <source>
        <dbReference type="SMART" id="SM01017"/>
    </source>
</evidence>
<dbReference type="InterPro" id="IPR011022">
    <property type="entry name" value="Arrestin_C-like"/>
</dbReference>
<keyword evidence="4" id="KW-1185">Reference proteome</keyword>
<dbReference type="OrthoDB" id="2333384at2759"/>
<dbReference type="InterPro" id="IPR014752">
    <property type="entry name" value="Arrestin-like_C"/>
</dbReference>
<gene>
    <name evidence="3" type="ORF">EC973_007137</name>
</gene>
<dbReference type="EMBL" id="JABAYA010000005">
    <property type="protein sequence ID" value="KAF7732032.1"/>
    <property type="molecule type" value="Genomic_DNA"/>
</dbReference>
<accession>A0A8H7EVF2</accession>
<dbReference type="SUPFAM" id="SSF81296">
    <property type="entry name" value="E set domains"/>
    <property type="match status" value="2"/>
</dbReference>
<reference evidence="3" key="1">
    <citation type="submission" date="2020-01" db="EMBL/GenBank/DDBJ databases">
        <title>Genome Sequencing of Three Apophysomyces-Like Fungal Strains Confirms a Novel Fungal Genus in the Mucoromycota with divergent Burkholderia-like Endosymbiotic Bacteria.</title>
        <authorList>
            <person name="Stajich J.E."/>
            <person name="Macias A.M."/>
            <person name="Carter-House D."/>
            <person name="Lovett B."/>
            <person name="Kasson L.R."/>
            <person name="Berry K."/>
            <person name="Grigoriev I."/>
            <person name="Chang Y."/>
            <person name="Spatafora J."/>
            <person name="Kasson M.T."/>
        </authorList>
    </citation>
    <scope>NUCLEOTIDE SEQUENCE</scope>
    <source>
        <strain evidence="3">NRRL A-21654</strain>
    </source>
</reference>
<protein>
    <recommendedName>
        <fullName evidence="2">Arrestin C-terminal-like domain-containing protein</fullName>
    </recommendedName>
</protein>
<dbReference type="GO" id="GO:0030674">
    <property type="term" value="F:protein-macromolecule adaptor activity"/>
    <property type="evidence" value="ECO:0007669"/>
    <property type="project" value="TreeGrafter"/>
</dbReference>
<dbReference type="GO" id="GO:0031625">
    <property type="term" value="F:ubiquitin protein ligase binding"/>
    <property type="evidence" value="ECO:0007669"/>
    <property type="project" value="TreeGrafter"/>
</dbReference>
<dbReference type="GO" id="GO:0070086">
    <property type="term" value="P:ubiquitin-dependent endocytosis"/>
    <property type="evidence" value="ECO:0007669"/>
    <property type="project" value="TreeGrafter"/>
</dbReference>
<dbReference type="InterPro" id="IPR011021">
    <property type="entry name" value="Arrestin-like_N"/>
</dbReference>
<feature type="compositionally biased region" description="Low complexity" evidence="1">
    <location>
        <begin position="386"/>
        <end position="395"/>
    </location>
</feature>
<dbReference type="SMART" id="SM01017">
    <property type="entry name" value="Arrestin_C"/>
    <property type="match status" value="1"/>
</dbReference>
<feature type="region of interest" description="Disordered" evidence="1">
    <location>
        <begin position="373"/>
        <end position="402"/>
    </location>
</feature>
<evidence type="ECO:0000256" key="1">
    <source>
        <dbReference type="SAM" id="MobiDB-lite"/>
    </source>
</evidence>
<feature type="compositionally biased region" description="Polar residues" evidence="1">
    <location>
        <begin position="373"/>
        <end position="385"/>
    </location>
</feature>
<evidence type="ECO:0000313" key="4">
    <source>
        <dbReference type="Proteomes" id="UP000605846"/>
    </source>
</evidence>
<sequence length="446" mass="50206">MVNAIRKTSDLKIDLVSDEIVLLGQAEESAGKMLQGCLSLNLTEPMKVKSIVLKFTGKMKVSWSEGIGHHQHYHKQERTIIDHKWQFVPAIGTVQKKTQTLPAGQHKWNFEFLLPGDLPQSLEAEGGRVTYRLKAIVERPAFIHNMVKKRSVRLVRCMLPSEFELSQTLEIHNTWAEKMVYDIVLPSKVYAYGENIPMTFNILPIASQLRVRSIMGTLKEYCTYTANEYSKTDTRIVKVQRQDDPFAAEDASHWTRVVNLQVPENSPLVFCDADNEMIRIRHKLKFIISLINADGHLSELRCSVPVIVIDSFAQQTELNTLPAYDQTWRSVPYDPAVLAALRSSPSTSILPALAPQHSREPVTISGHTRSLSIASNNIKNDQTPMGPSDDPSNGNDDNDNEASLWWQGMDLSRVPSYRTALQNEAVPFSSSLPTYDSLAMSPRVTH</sequence>
<comment type="caution">
    <text evidence="3">The sequence shown here is derived from an EMBL/GenBank/DDBJ whole genome shotgun (WGS) entry which is preliminary data.</text>
</comment>
<proteinExistence type="predicted"/>
<dbReference type="Gene3D" id="2.60.40.640">
    <property type="match status" value="2"/>
</dbReference>
<feature type="domain" description="Arrestin C-terminal-like" evidence="2">
    <location>
        <begin position="175"/>
        <end position="311"/>
    </location>
</feature>
<dbReference type="GO" id="GO:0005886">
    <property type="term" value="C:plasma membrane"/>
    <property type="evidence" value="ECO:0007669"/>
    <property type="project" value="TreeGrafter"/>
</dbReference>
<evidence type="ECO:0000313" key="3">
    <source>
        <dbReference type="EMBL" id="KAF7732032.1"/>
    </source>
</evidence>
<dbReference type="Pfam" id="PF00339">
    <property type="entry name" value="Arrestin_N"/>
    <property type="match status" value="1"/>
</dbReference>
<dbReference type="Pfam" id="PF02752">
    <property type="entry name" value="Arrestin_C"/>
    <property type="match status" value="1"/>
</dbReference>
<dbReference type="Proteomes" id="UP000605846">
    <property type="component" value="Unassembled WGS sequence"/>
</dbReference>
<dbReference type="InterPro" id="IPR014756">
    <property type="entry name" value="Ig_E-set"/>
</dbReference>
<dbReference type="InterPro" id="IPR050357">
    <property type="entry name" value="Arrestin_domain-protein"/>
</dbReference>
<dbReference type="PANTHER" id="PTHR11188:SF17">
    <property type="entry name" value="FI21816P1"/>
    <property type="match status" value="1"/>
</dbReference>
<dbReference type="PANTHER" id="PTHR11188">
    <property type="entry name" value="ARRESTIN DOMAIN CONTAINING PROTEIN"/>
    <property type="match status" value="1"/>
</dbReference>
<name>A0A8H7EVF2_9FUNG</name>